<dbReference type="RefSeq" id="WP_179701284.1">
    <property type="nucleotide sequence ID" value="NZ_BAAAHA010000005.1"/>
</dbReference>
<dbReference type="AlphaFoldDB" id="A0A853DVD9"/>
<evidence type="ECO:0000313" key="4">
    <source>
        <dbReference type="EMBL" id="NYK10571.1"/>
    </source>
</evidence>
<feature type="domain" description="DUF4438" evidence="2">
    <location>
        <begin position="29"/>
        <end position="158"/>
    </location>
</feature>
<evidence type="ECO:0000259" key="3">
    <source>
        <dbReference type="Pfam" id="PF20999"/>
    </source>
</evidence>
<sequence length="308" mass="31823">MSLATNADRLVTQVLGGEVWPPLADRHGYRIDPDGNPFILPGMGGVSRGARPGSDATGYASDHLEPGLSIRHADAEANAALQFLSCVGNRVTVRTGPAAGATGVVIGQHAYVLADFDDAALARITTGDVVSIEARGQGLRLLDHDRIRVKNLDPELLERLPVSTAPDGALEVTVAVDVPAEAAGAGGGMLSEFANTDLMGAYPGLSDDLSLGLEGLRIGDLVVLRDQDHGYGRGFRPGWLTIGVISTGECRLFGHGPGPSTLFSGPAEAFRLVFDRSANLGEILDVPGAGSPATPSPSSTTTAEADRA</sequence>
<feature type="region of interest" description="Disordered" evidence="1">
    <location>
        <begin position="285"/>
        <end position="308"/>
    </location>
</feature>
<protein>
    <recommendedName>
        <fullName evidence="6">DUF4438 domain-containing protein</fullName>
    </recommendedName>
</protein>
<dbReference type="InterPro" id="IPR048399">
    <property type="entry name" value="DUF4438_C"/>
</dbReference>
<dbReference type="Proteomes" id="UP000521075">
    <property type="component" value="Unassembled WGS sequence"/>
</dbReference>
<reference evidence="4 5" key="1">
    <citation type="submission" date="2020-07" db="EMBL/GenBank/DDBJ databases">
        <title>Sequencing the genomes of 1000 actinobacteria strains.</title>
        <authorList>
            <person name="Klenk H.-P."/>
        </authorList>
    </citation>
    <scope>NUCLEOTIDE SEQUENCE [LARGE SCALE GENOMIC DNA]</scope>
    <source>
        <strain evidence="4 5">DSM 15166</strain>
    </source>
</reference>
<evidence type="ECO:0000256" key="1">
    <source>
        <dbReference type="SAM" id="MobiDB-lite"/>
    </source>
</evidence>
<organism evidence="4 5">
    <name type="scientific">Leifsonia naganoensis</name>
    <dbReference type="NCBI Taxonomy" id="150025"/>
    <lineage>
        <taxon>Bacteria</taxon>
        <taxon>Bacillati</taxon>
        <taxon>Actinomycetota</taxon>
        <taxon>Actinomycetes</taxon>
        <taxon>Micrococcales</taxon>
        <taxon>Microbacteriaceae</taxon>
        <taxon>Leifsonia</taxon>
    </lineage>
</organism>
<evidence type="ECO:0008006" key="6">
    <source>
        <dbReference type="Google" id="ProtNLM"/>
    </source>
</evidence>
<comment type="caution">
    <text evidence="4">The sequence shown here is derived from an EMBL/GenBank/DDBJ whole genome shotgun (WGS) entry which is preliminary data.</text>
</comment>
<dbReference type="Pfam" id="PF20999">
    <property type="entry name" value="DUF4438_C"/>
    <property type="match status" value="1"/>
</dbReference>
<dbReference type="EMBL" id="JACCHJ010000001">
    <property type="protein sequence ID" value="NYK10571.1"/>
    <property type="molecule type" value="Genomic_DNA"/>
</dbReference>
<dbReference type="Gene3D" id="2.102.30.10">
    <property type="entry name" value="tm1086 (SG structure) domain"/>
    <property type="match status" value="1"/>
</dbReference>
<gene>
    <name evidence="4" type="ORF">HNR14_002452</name>
</gene>
<dbReference type="Gene3D" id="2.40.10.170">
    <property type="match status" value="1"/>
</dbReference>
<feature type="domain" description="DUF4438" evidence="3">
    <location>
        <begin position="160"/>
        <end position="284"/>
    </location>
</feature>
<accession>A0A853DVD9</accession>
<keyword evidence="5" id="KW-1185">Reference proteome</keyword>
<dbReference type="InterPro" id="IPR044910">
    <property type="entry name" value="TM_1086_SG_dom"/>
</dbReference>
<dbReference type="InterPro" id="IPR044909">
    <property type="entry name" value="TM_1086_sf"/>
</dbReference>
<dbReference type="Pfam" id="PF14505">
    <property type="entry name" value="DUF4438"/>
    <property type="match status" value="1"/>
</dbReference>
<feature type="compositionally biased region" description="Low complexity" evidence="1">
    <location>
        <begin position="287"/>
        <end position="308"/>
    </location>
</feature>
<proteinExistence type="predicted"/>
<name>A0A853DVD9_9MICO</name>
<evidence type="ECO:0000313" key="5">
    <source>
        <dbReference type="Proteomes" id="UP000521075"/>
    </source>
</evidence>
<evidence type="ECO:0000259" key="2">
    <source>
        <dbReference type="Pfam" id="PF14505"/>
    </source>
</evidence>
<dbReference type="Gene3D" id="4.10.1180.10">
    <property type="entry name" value="tm1086 domain"/>
    <property type="match status" value="1"/>
</dbReference>
<dbReference type="InterPro" id="IPR029433">
    <property type="entry name" value="DUF4438_N"/>
</dbReference>